<evidence type="ECO:0000256" key="8">
    <source>
        <dbReference type="ARBA" id="ARBA00038043"/>
    </source>
</evidence>
<keyword evidence="2" id="KW-1003">Cell membrane</keyword>
<evidence type="ECO:0000256" key="6">
    <source>
        <dbReference type="ARBA" id="ARBA00023136"/>
    </source>
</evidence>
<keyword evidence="12" id="KW-1185">Reference proteome</keyword>
<evidence type="ECO:0000256" key="2">
    <source>
        <dbReference type="ARBA" id="ARBA00022475"/>
    </source>
</evidence>
<dbReference type="FunFam" id="3.80.10.10:FF:000041">
    <property type="entry name" value="LRR receptor-like serine/threonine-protein kinase ERECTA"/>
    <property type="match status" value="1"/>
</dbReference>
<dbReference type="Proteomes" id="UP001603857">
    <property type="component" value="Unassembled WGS sequence"/>
</dbReference>
<reference evidence="11 12" key="1">
    <citation type="submission" date="2024-08" db="EMBL/GenBank/DDBJ databases">
        <title>Insights into the chromosomal genome structure of Flemingia macrophylla.</title>
        <authorList>
            <person name="Ding Y."/>
            <person name="Zhao Y."/>
            <person name="Bi W."/>
            <person name="Wu M."/>
            <person name="Zhao G."/>
            <person name="Gong Y."/>
            <person name="Li W."/>
            <person name="Zhang P."/>
        </authorList>
    </citation>
    <scope>NUCLEOTIDE SEQUENCE [LARGE SCALE GENOMIC DNA]</scope>
    <source>
        <strain evidence="11">DYQJB</strain>
        <tissue evidence="11">Leaf</tissue>
    </source>
</reference>
<dbReference type="PANTHER" id="PTHR48059:SF30">
    <property type="entry name" value="OS06G0587000 PROTEIN"/>
    <property type="match status" value="1"/>
</dbReference>
<evidence type="ECO:0000313" key="12">
    <source>
        <dbReference type="Proteomes" id="UP001603857"/>
    </source>
</evidence>
<dbReference type="InterPro" id="IPR001611">
    <property type="entry name" value="Leu-rich_rpt"/>
</dbReference>
<comment type="similarity">
    <text evidence="8">Belongs to the polygalacturonase-inhibiting protein family.</text>
</comment>
<dbReference type="InterPro" id="IPR051848">
    <property type="entry name" value="PGIP"/>
</dbReference>
<keyword evidence="4 9" id="KW-0732">Signal</keyword>
<evidence type="ECO:0000256" key="3">
    <source>
        <dbReference type="ARBA" id="ARBA00022614"/>
    </source>
</evidence>
<keyword evidence="7" id="KW-0325">Glycoprotein</keyword>
<dbReference type="SUPFAM" id="SSF52058">
    <property type="entry name" value="L domain-like"/>
    <property type="match status" value="1"/>
</dbReference>
<feature type="chain" id="PRO_5044798313" description="Leucine-rich repeat-containing N-terminal plant-type domain-containing protein" evidence="9">
    <location>
        <begin position="26"/>
        <end position="366"/>
    </location>
</feature>
<sequence>MSRVRFTPLTVMALLLLALSSAVRSCPPSELAALLAFKSALKDSDDGVFTSWTGTDCCSKWYGVACDRNSRRVAEISLRAGPIYTTFEKPYRPSYMTGQISPEICKLTGLSSLIITDWKGISGEIPRCVSSLSFLRIVDLTGNRISGTLPADIGRLRQLTLLSAADNLIAGEIPPSLSRLTGLMHIDLRNNRISGPIPQDLGRLQMLSRILLSGNQLSGPIPASICRIYRLVDLDLSQNHLTGPIPEALGRMAVLSTLKLDTNKFSGMIPPRLLGSGISELNLSHNMLEGNIPDSFGASCYFTILDLSYNDLKGPLPKSMSSASYIGYLDFSHNHLCGPIPTSYSNTDATSFAYNDCLCGKPLKPC</sequence>
<name>A0ABD1LZ73_9FABA</name>
<organism evidence="11 12">
    <name type="scientific">Flemingia macrophylla</name>
    <dbReference type="NCBI Taxonomy" id="520843"/>
    <lineage>
        <taxon>Eukaryota</taxon>
        <taxon>Viridiplantae</taxon>
        <taxon>Streptophyta</taxon>
        <taxon>Embryophyta</taxon>
        <taxon>Tracheophyta</taxon>
        <taxon>Spermatophyta</taxon>
        <taxon>Magnoliopsida</taxon>
        <taxon>eudicotyledons</taxon>
        <taxon>Gunneridae</taxon>
        <taxon>Pentapetalae</taxon>
        <taxon>rosids</taxon>
        <taxon>fabids</taxon>
        <taxon>Fabales</taxon>
        <taxon>Fabaceae</taxon>
        <taxon>Papilionoideae</taxon>
        <taxon>50 kb inversion clade</taxon>
        <taxon>NPAAA clade</taxon>
        <taxon>indigoferoid/millettioid clade</taxon>
        <taxon>Phaseoleae</taxon>
        <taxon>Flemingia</taxon>
    </lineage>
</organism>
<comment type="subcellular location">
    <subcellularLocation>
        <location evidence="1">Cell membrane</location>
    </subcellularLocation>
</comment>
<dbReference type="InterPro" id="IPR013210">
    <property type="entry name" value="LRR_N_plant-typ"/>
</dbReference>
<evidence type="ECO:0000256" key="4">
    <source>
        <dbReference type="ARBA" id="ARBA00022729"/>
    </source>
</evidence>
<dbReference type="GO" id="GO:0005886">
    <property type="term" value="C:plasma membrane"/>
    <property type="evidence" value="ECO:0007669"/>
    <property type="project" value="UniProtKB-SubCell"/>
</dbReference>
<dbReference type="EMBL" id="JBGMDY010000007">
    <property type="protein sequence ID" value="KAL2328824.1"/>
    <property type="molecule type" value="Genomic_DNA"/>
</dbReference>
<gene>
    <name evidence="11" type="ORF">Fmac_022251</name>
</gene>
<evidence type="ECO:0000256" key="9">
    <source>
        <dbReference type="SAM" id="SignalP"/>
    </source>
</evidence>
<comment type="caution">
    <text evidence="11">The sequence shown here is derived from an EMBL/GenBank/DDBJ whole genome shotgun (WGS) entry which is preliminary data.</text>
</comment>
<evidence type="ECO:0000256" key="1">
    <source>
        <dbReference type="ARBA" id="ARBA00004236"/>
    </source>
</evidence>
<feature type="signal peptide" evidence="9">
    <location>
        <begin position="1"/>
        <end position="25"/>
    </location>
</feature>
<protein>
    <recommendedName>
        <fullName evidence="10">Leucine-rich repeat-containing N-terminal plant-type domain-containing protein</fullName>
    </recommendedName>
</protein>
<proteinExistence type="inferred from homology"/>
<dbReference type="FunFam" id="3.80.10.10:FF:000383">
    <property type="entry name" value="Leucine-rich repeat receptor protein kinase EMS1"/>
    <property type="match status" value="1"/>
</dbReference>
<keyword evidence="5" id="KW-0677">Repeat</keyword>
<evidence type="ECO:0000256" key="7">
    <source>
        <dbReference type="ARBA" id="ARBA00023180"/>
    </source>
</evidence>
<accession>A0ABD1LZ73</accession>
<keyword evidence="6" id="KW-0472">Membrane</keyword>
<keyword evidence="3" id="KW-0433">Leucine-rich repeat</keyword>
<dbReference type="Gene3D" id="3.80.10.10">
    <property type="entry name" value="Ribonuclease Inhibitor"/>
    <property type="match status" value="2"/>
</dbReference>
<evidence type="ECO:0000256" key="5">
    <source>
        <dbReference type="ARBA" id="ARBA00022737"/>
    </source>
</evidence>
<evidence type="ECO:0000313" key="11">
    <source>
        <dbReference type="EMBL" id="KAL2328824.1"/>
    </source>
</evidence>
<feature type="domain" description="Leucine-rich repeat-containing N-terminal plant-type" evidence="10">
    <location>
        <begin position="28"/>
        <end position="67"/>
    </location>
</feature>
<dbReference type="PANTHER" id="PTHR48059">
    <property type="entry name" value="POLYGALACTURONASE INHIBITOR 1"/>
    <property type="match status" value="1"/>
</dbReference>
<dbReference type="Pfam" id="PF00560">
    <property type="entry name" value="LRR_1"/>
    <property type="match status" value="6"/>
</dbReference>
<dbReference type="Pfam" id="PF08263">
    <property type="entry name" value="LRRNT_2"/>
    <property type="match status" value="1"/>
</dbReference>
<evidence type="ECO:0000259" key="10">
    <source>
        <dbReference type="Pfam" id="PF08263"/>
    </source>
</evidence>
<dbReference type="AlphaFoldDB" id="A0ABD1LZ73"/>
<dbReference type="InterPro" id="IPR032675">
    <property type="entry name" value="LRR_dom_sf"/>
</dbReference>